<keyword evidence="2" id="KW-0472">Membrane</keyword>
<proteinExistence type="predicted"/>
<evidence type="ECO:0000313" key="3">
    <source>
        <dbReference type="EMBL" id="KAK4459779.1"/>
    </source>
</evidence>
<protein>
    <submittedName>
        <fullName evidence="3">Uncharacterized protein</fullName>
    </submittedName>
</protein>
<evidence type="ECO:0000313" key="4">
    <source>
        <dbReference type="Proteomes" id="UP001321749"/>
    </source>
</evidence>
<accession>A0AAV9HHW6</accession>
<evidence type="ECO:0000256" key="1">
    <source>
        <dbReference type="SAM" id="MobiDB-lite"/>
    </source>
</evidence>
<keyword evidence="4" id="KW-1185">Reference proteome</keyword>
<sequence length="232" mass="26009">MSSSESNPNPNPNSSPTAATTTTTMEATPKWHGTNPLFHYACFVPAILGPIYVFLPSPPGRHRAYRTFTNFGVSLGTFMALSQLAHDYTGKSIYQRSNERWSAFFSGVADTGLPERAARNRELIREERERRRRIQAEAEGKNYYREKDESINNGGVGGVGGVGDAVKKLWMGEEKEGWKKKRLEEEKKALESGKGYGDLIWEQVLEVFGWGDKEKNKKGENDGEKKGEKKGE</sequence>
<name>A0AAV9HHW6_9PEZI</name>
<reference evidence="3" key="2">
    <citation type="submission" date="2023-06" db="EMBL/GenBank/DDBJ databases">
        <authorList>
            <consortium name="Lawrence Berkeley National Laboratory"/>
            <person name="Mondo S.J."/>
            <person name="Hensen N."/>
            <person name="Bonometti L."/>
            <person name="Westerberg I."/>
            <person name="Brannstrom I.O."/>
            <person name="Guillou S."/>
            <person name="Cros-Aarteil S."/>
            <person name="Calhoun S."/>
            <person name="Haridas S."/>
            <person name="Kuo A."/>
            <person name="Pangilinan J."/>
            <person name="Riley R."/>
            <person name="Labutti K."/>
            <person name="Andreopoulos B."/>
            <person name="Lipzen A."/>
            <person name="Chen C."/>
            <person name="Yanf M."/>
            <person name="Daum C."/>
            <person name="Ng V."/>
            <person name="Clum A."/>
            <person name="Steindorff A."/>
            <person name="Ohm R."/>
            <person name="Martin F."/>
            <person name="Silar P."/>
            <person name="Natvig D."/>
            <person name="Lalanne C."/>
            <person name="Gautier V."/>
            <person name="Ament-Velasquez S.L."/>
            <person name="Kruys A."/>
            <person name="Hutchinson M.I."/>
            <person name="Powell A.J."/>
            <person name="Barry K."/>
            <person name="Miller A.N."/>
            <person name="Grigoriev I.V."/>
            <person name="Debuchy R."/>
            <person name="Gladieux P."/>
            <person name="Thoren M.H."/>
            <person name="Johannesson H."/>
        </authorList>
    </citation>
    <scope>NUCLEOTIDE SEQUENCE</scope>
    <source>
        <strain evidence="3">PSN324</strain>
    </source>
</reference>
<keyword evidence="2" id="KW-1133">Transmembrane helix</keyword>
<dbReference type="EMBL" id="MU865028">
    <property type="protein sequence ID" value="KAK4459779.1"/>
    <property type="molecule type" value="Genomic_DNA"/>
</dbReference>
<organism evidence="3 4">
    <name type="scientific">Cladorrhinum samala</name>
    <dbReference type="NCBI Taxonomy" id="585594"/>
    <lineage>
        <taxon>Eukaryota</taxon>
        <taxon>Fungi</taxon>
        <taxon>Dikarya</taxon>
        <taxon>Ascomycota</taxon>
        <taxon>Pezizomycotina</taxon>
        <taxon>Sordariomycetes</taxon>
        <taxon>Sordariomycetidae</taxon>
        <taxon>Sordariales</taxon>
        <taxon>Podosporaceae</taxon>
        <taxon>Cladorrhinum</taxon>
    </lineage>
</organism>
<evidence type="ECO:0000256" key="2">
    <source>
        <dbReference type="SAM" id="Phobius"/>
    </source>
</evidence>
<comment type="caution">
    <text evidence="3">The sequence shown here is derived from an EMBL/GenBank/DDBJ whole genome shotgun (WGS) entry which is preliminary data.</text>
</comment>
<keyword evidence="2" id="KW-0812">Transmembrane</keyword>
<dbReference type="AlphaFoldDB" id="A0AAV9HHW6"/>
<feature type="transmembrane region" description="Helical" evidence="2">
    <location>
        <begin position="37"/>
        <end position="55"/>
    </location>
</feature>
<feature type="region of interest" description="Disordered" evidence="1">
    <location>
        <begin position="1"/>
        <end position="28"/>
    </location>
</feature>
<gene>
    <name evidence="3" type="ORF">QBC42DRAFT_4423</name>
</gene>
<dbReference type="Proteomes" id="UP001321749">
    <property type="component" value="Unassembled WGS sequence"/>
</dbReference>
<feature type="region of interest" description="Disordered" evidence="1">
    <location>
        <begin position="212"/>
        <end position="232"/>
    </location>
</feature>
<reference evidence="3" key="1">
    <citation type="journal article" date="2023" name="Mol. Phylogenet. Evol.">
        <title>Genome-scale phylogeny and comparative genomics of the fungal order Sordariales.</title>
        <authorList>
            <person name="Hensen N."/>
            <person name="Bonometti L."/>
            <person name="Westerberg I."/>
            <person name="Brannstrom I.O."/>
            <person name="Guillou S."/>
            <person name="Cros-Aarteil S."/>
            <person name="Calhoun S."/>
            <person name="Haridas S."/>
            <person name="Kuo A."/>
            <person name="Mondo S."/>
            <person name="Pangilinan J."/>
            <person name="Riley R."/>
            <person name="LaButti K."/>
            <person name="Andreopoulos B."/>
            <person name="Lipzen A."/>
            <person name="Chen C."/>
            <person name="Yan M."/>
            <person name="Daum C."/>
            <person name="Ng V."/>
            <person name="Clum A."/>
            <person name="Steindorff A."/>
            <person name="Ohm R.A."/>
            <person name="Martin F."/>
            <person name="Silar P."/>
            <person name="Natvig D.O."/>
            <person name="Lalanne C."/>
            <person name="Gautier V."/>
            <person name="Ament-Velasquez S.L."/>
            <person name="Kruys A."/>
            <person name="Hutchinson M.I."/>
            <person name="Powell A.J."/>
            <person name="Barry K."/>
            <person name="Miller A.N."/>
            <person name="Grigoriev I.V."/>
            <person name="Debuchy R."/>
            <person name="Gladieux P."/>
            <person name="Hiltunen Thoren M."/>
            <person name="Johannesson H."/>
        </authorList>
    </citation>
    <scope>NUCLEOTIDE SEQUENCE</scope>
    <source>
        <strain evidence="3">PSN324</strain>
    </source>
</reference>